<evidence type="ECO:0000256" key="1">
    <source>
        <dbReference type="ARBA" id="ARBA00004173"/>
    </source>
</evidence>
<dbReference type="Gene3D" id="3.40.50.10490">
    <property type="entry name" value="Glucose-6-phosphate isomerase like protein, domain 1"/>
    <property type="match status" value="1"/>
</dbReference>
<dbReference type="SUPFAM" id="SSF52313">
    <property type="entry name" value="Ribosomal protein S2"/>
    <property type="match status" value="1"/>
</dbReference>
<sequence>MAASMRNLFSQCSRFQSAIARNNYWSKASLSTFYRSQQRIGTAEQDDATSQSSSEITDSLKDPDYFKVKDLVSLQDLFDARVHLGHKDGLINPHMKKYIFGIRQNQCIIDLDQTAGLLKEALNFTAHVAHRGGIILFINRMPQFTFQMEQLAKDCGEYAHTRLWQGGCFTNAPIQYGPGTRLPDLLVFFHTLTNTFTEHLAVTDAAKMNIPTVGVVDTNCNPNLITYPIPGNDDSPSAMELYCRLFKTAVLKGKAKRNDTDV</sequence>
<evidence type="ECO:0000313" key="10">
    <source>
        <dbReference type="Proteomes" id="UP000887568"/>
    </source>
</evidence>
<evidence type="ECO:0000313" key="9">
    <source>
        <dbReference type="EnsemblMetazoa" id="XP_038063492.1"/>
    </source>
</evidence>
<dbReference type="Pfam" id="PF00318">
    <property type="entry name" value="Ribosomal_S2"/>
    <property type="match status" value="2"/>
</dbReference>
<evidence type="ECO:0000256" key="7">
    <source>
        <dbReference type="ARBA" id="ARBA00071390"/>
    </source>
</evidence>
<dbReference type="EnsemblMetazoa" id="XM_038207564.1">
    <property type="protein sequence ID" value="XP_038063492.1"/>
    <property type="gene ID" value="LOC119734207"/>
</dbReference>
<proteinExistence type="inferred from homology"/>
<dbReference type="PROSITE" id="PS00962">
    <property type="entry name" value="RIBOSOMAL_S2_1"/>
    <property type="match status" value="1"/>
</dbReference>
<keyword evidence="10" id="KW-1185">Reference proteome</keyword>
<keyword evidence="5" id="KW-0687">Ribonucleoprotein</keyword>
<comment type="similarity">
    <text evidence="2">Belongs to the universal ribosomal protein uS2 family.</text>
</comment>
<protein>
    <recommendedName>
        <fullName evidence="7">Small ribosomal subunit protein uS2m</fullName>
    </recommendedName>
    <alternativeName>
        <fullName evidence="8">28S ribosomal protein S2, mitochondrial</fullName>
    </alternativeName>
</protein>
<dbReference type="GO" id="GO:0003735">
    <property type="term" value="F:structural constituent of ribosome"/>
    <property type="evidence" value="ECO:0007669"/>
    <property type="project" value="InterPro"/>
</dbReference>
<dbReference type="OrthoDB" id="2320368at2759"/>
<dbReference type="AlphaFoldDB" id="A0A914AIE3"/>
<dbReference type="FunFam" id="3.40.50.10490:FF:000026">
    <property type="entry name" value="28S ribosomal protein S2, mitochondrial"/>
    <property type="match status" value="1"/>
</dbReference>
<reference evidence="9" key="1">
    <citation type="submission" date="2022-11" db="UniProtKB">
        <authorList>
            <consortium name="EnsemblMetazoa"/>
        </authorList>
    </citation>
    <scope>IDENTIFICATION</scope>
</reference>
<dbReference type="HAMAP" id="MF_00291_B">
    <property type="entry name" value="Ribosomal_uS2_B"/>
    <property type="match status" value="1"/>
</dbReference>
<dbReference type="CDD" id="cd01425">
    <property type="entry name" value="RPS2"/>
    <property type="match status" value="1"/>
</dbReference>
<dbReference type="InterPro" id="IPR018130">
    <property type="entry name" value="Ribosomal_uS2_CS"/>
</dbReference>
<dbReference type="PANTHER" id="PTHR12534:SF0">
    <property type="entry name" value="SMALL RIBOSOMAL SUBUNIT PROTEIN US2M"/>
    <property type="match status" value="1"/>
</dbReference>
<keyword evidence="3" id="KW-0689">Ribosomal protein</keyword>
<evidence type="ECO:0000256" key="3">
    <source>
        <dbReference type="ARBA" id="ARBA00022980"/>
    </source>
</evidence>
<dbReference type="InterPro" id="IPR001865">
    <property type="entry name" value="Ribosomal_uS2"/>
</dbReference>
<evidence type="ECO:0000256" key="6">
    <source>
        <dbReference type="ARBA" id="ARBA00059792"/>
    </source>
</evidence>
<keyword evidence="4" id="KW-0496">Mitochondrion</keyword>
<dbReference type="GO" id="GO:0006412">
    <property type="term" value="P:translation"/>
    <property type="evidence" value="ECO:0007669"/>
    <property type="project" value="InterPro"/>
</dbReference>
<comment type="subcellular location">
    <subcellularLocation>
        <location evidence="1">Mitochondrion</location>
    </subcellularLocation>
</comment>
<dbReference type="GO" id="GO:0005763">
    <property type="term" value="C:mitochondrial small ribosomal subunit"/>
    <property type="evidence" value="ECO:0007669"/>
    <property type="project" value="UniProtKB-ARBA"/>
</dbReference>
<dbReference type="InterPro" id="IPR023591">
    <property type="entry name" value="Ribosomal_uS2_flav_dom_sf"/>
</dbReference>
<dbReference type="InterPro" id="IPR005706">
    <property type="entry name" value="Ribosomal_uS2_bac/mit/plastid"/>
</dbReference>
<comment type="function">
    <text evidence="6">Required for mitoribosome formation and stability, and mitochondrial translation.</text>
</comment>
<name>A0A914AIE3_PATMI</name>
<dbReference type="GeneID" id="119734207"/>
<dbReference type="PANTHER" id="PTHR12534">
    <property type="entry name" value="30S RIBOSOMAL PROTEIN S2 PROKARYOTIC AND ORGANELLAR"/>
    <property type="match status" value="1"/>
</dbReference>
<evidence type="ECO:0000256" key="2">
    <source>
        <dbReference type="ARBA" id="ARBA00006242"/>
    </source>
</evidence>
<evidence type="ECO:0000256" key="4">
    <source>
        <dbReference type="ARBA" id="ARBA00023128"/>
    </source>
</evidence>
<organism evidence="9 10">
    <name type="scientific">Patiria miniata</name>
    <name type="common">Bat star</name>
    <name type="synonym">Asterina miniata</name>
    <dbReference type="NCBI Taxonomy" id="46514"/>
    <lineage>
        <taxon>Eukaryota</taxon>
        <taxon>Metazoa</taxon>
        <taxon>Echinodermata</taxon>
        <taxon>Eleutherozoa</taxon>
        <taxon>Asterozoa</taxon>
        <taxon>Asteroidea</taxon>
        <taxon>Valvatacea</taxon>
        <taxon>Valvatida</taxon>
        <taxon>Asterinidae</taxon>
        <taxon>Patiria</taxon>
    </lineage>
</organism>
<dbReference type="NCBIfam" id="TIGR01011">
    <property type="entry name" value="rpsB_bact"/>
    <property type="match status" value="1"/>
</dbReference>
<dbReference type="OMA" id="PYIFMEK"/>
<dbReference type="PRINTS" id="PR00395">
    <property type="entry name" value="RIBOSOMALS2"/>
</dbReference>
<dbReference type="CTD" id="51116"/>
<dbReference type="Proteomes" id="UP000887568">
    <property type="component" value="Unplaced"/>
</dbReference>
<evidence type="ECO:0000256" key="5">
    <source>
        <dbReference type="ARBA" id="ARBA00023274"/>
    </source>
</evidence>
<dbReference type="RefSeq" id="XP_038063492.1">
    <property type="nucleotide sequence ID" value="XM_038207564.1"/>
</dbReference>
<dbReference type="GO" id="GO:0005743">
    <property type="term" value="C:mitochondrial inner membrane"/>
    <property type="evidence" value="ECO:0007669"/>
    <property type="project" value="UniProtKB-ARBA"/>
</dbReference>
<evidence type="ECO:0000256" key="8">
    <source>
        <dbReference type="ARBA" id="ARBA00083109"/>
    </source>
</evidence>
<accession>A0A914AIE3</accession>